<reference evidence="2" key="2">
    <citation type="submission" date="2020-01" db="EMBL/GenBank/DDBJ databases">
        <authorList>
            <person name="Korhonen P.K.K."/>
            <person name="Guangxu M.G."/>
            <person name="Wang T.W."/>
            <person name="Stroehlein A.J.S."/>
            <person name="Young N.D."/>
            <person name="Ang C.-S.A."/>
            <person name="Fernando D.W.F."/>
            <person name="Lu H.L."/>
            <person name="Taylor S.T."/>
            <person name="Ehtesham M.E.M."/>
            <person name="Najaraj S.H.N."/>
            <person name="Harsha G.H.G."/>
            <person name="Madugundu A.M."/>
            <person name="Renuse S.R."/>
            <person name="Holt D.H."/>
            <person name="Pandey A.P."/>
            <person name="Papenfuss A.P."/>
            <person name="Gasser R.B.G."/>
            <person name="Fischer K.F."/>
        </authorList>
    </citation>
    <scope>NUCLEOTIDE SEQUENCE</scope>
    <source>
        <strain evidence="2">SSS_KF_BRIS2020</strain>
    </source>
</reference>
<keyword evidence="4" id="KW-1185">Reference proteome</keyword>
<reference evidence="3" key="3">
    <citation type="submission" date="2022-06" db="UniProtKB">
        <authorList>
            <consortium name="EnsemblMetazoa"/>
        </authorList>
    </citation>
    <scope>IDENTIFICATION</scope>
</reference>
<proteinExistence type="predicted"/>
<organism evidence="2">
    <name type="scientific">Sarcoptes scabiei</name>
    <name type="common">Itch mite</name>
    <name type="synonym">Acarus scabiei</name>
    <dbReference type="NCBI Taxonomy" id="52283"/>
    <lineage>
        <taxon>Eukaryota</taxon>
        <taxon>Metazoa</taxon>
        <taxon>Ecdysozoa</taxon>
        <taxon>Arthropoda</taxon>
        <taxon>Chelicerata</taxon>
        <taxon>Arachnida</taxon>
        <taxon>Acari</taxon>
        <taxon>Acariformes</taxon>
        <taxon>Sarcoptiformes</taxon>
        <taxon>Astigmata</taxon>
        <taxon>Psoroptidia</taxon>
        <taxon>Sarcoptoidea</taxon>
        <taxon>Sarcoptidae</taxon>
        <taxon>Sarcoptinae</taxon>
        <taxon>Sarcoptes</taxon>
    </lineage>
</organism>
<evidence type="ECO:0000256" key="1">
    <source>
        <dbReference type="SAM" id="MobiDB-lite"/>
    </source>
</evidence>
<evidence type="ECO:0000313" key="2">
    <source>
        <dbReference type="EMBL" id="KAF7492381.1"/>
    </source>
</evidence>
<sequence length="101" mass="10952">MNSNIPAPTSATPASLITTTSIEPVKSLPSVNNEATPACTKNKSMNNNAQDHNNQLIKLDEIGSDHSNLFDNLDLNNFSNDGKDILSHLARDIQDSSFDIQ</sequence>
<protein>
    <submittedName>
        <fullName evidence="2 3">Uncharacterized protein</fullName>
    </submittedName>
</protein>
<dbReference type="Proteomes" id="UP000070412">
    <property type="component" value="Unassembled WGS sequence"/>
</dbReference>
<feature type="compositionally biased region" description="Polar residues" evidence="1">
    <location>
        <begin position="29"/>
        <end position="49"/>
    </location>
</feature>
<dbReference type="EnsemblMetazoa" id="SSS_445s_mrna">
    <property type="protein sequence ID" value="KAF7492381.1"/>
    <property type="gene ID" value="SSS_445"/>
</dbReference>
<dbReference type="EMBL" id="WVUK01000056">
    <property type="protein sequence ID" value="KAF7492381.1"/>
    <property type="molecule type" value="Genomic_DNA"/>
</dbReference>
<evidence type="ECO:0000313" key="4">
    <source>
        <dbReference type="Proteomes" id="UP000070412"/>
    </source>
</evidence>
<accession>A0A834RBE3</accession>
<reference evidence="4" key="1">
    <citation type="journal article" date="2020" name="PLoS Negl. Trop. Dis.">
        <title>High-quality nuclear genome for Sarcoptes scabiei-A critical resource for a neglected parasite.</title>
        <authorList>
            <person name="Korhonen P.K."/>
            <person name="Gasser R.B."/>
            <person name="Ma G."/>
            <person name="Wang T."/>
            <person name="Stroehlein A.J."/>
            <person name="Young N.D."/>
            <person name="Ang C.S."/>
            <person name="Fernando D.D."/>
            <person name="Lu H.C."/>
            <person name="Taylor S."/>
            <person name="Reynolds S.L."/>
            <person name="Mofiz E."/>
            <person name="Najaraj S.H."/>
            <person name="Gowda H."/>
            <person name="Madugundu A."/>
            <person name="Renuse S."/>
            <person name="Holt D."/>
            <person name="Pandey A."/>
            <person name="Papenfuss A.T."/>
            <person name="Fischer K."/>
        </authorList>
    </citation>
    <scope>NUCLEOTIDE SEQUENCE [LARGE SCALE GENOMIC DNA]</scope>
</reference>
<feature type="region of interest" description="Disordered" evidence="1">
    <location>
        <begin position="28"/>
        <end position="49"/>
    </location>
</feature>
<name>A0A834RBE3_SARSC</name>
<evidence type="ECO:0000313" key="3">
    <source>
        <dbReference type="EnsemblMetazoa" id="KAF7492381.1"/>
    </source>
</evidence>
<dbReference type="AlphaFoldDB" id="A0A834RBE3"/>
<gene>
    <name evidence="2" type="ORF">SSS_445</name>
</gene>